<accession>A0A552DSV8</accession>
<proteinExistence type="predicted"/>
<evidence type="ECO:0000313" key="2">
    <source>
        <dbReference type="Proteomes" id="UP000319313"/>
    </source>
</evidence>
<sequence>MSTGNLIAQDVEPVAAQRYYPIPDYVIPVQLTSPILAIYAFSSAAENHWRYAGKAFQRIRTGLTLGGGADSWIDSQRFYLNQITILRFEQVSSTYDVILTIPFWIRQLSFVLLEYTGPIIDSSKQKLDLILERLPDLS</sequence>
<dbReference type="AlphaFoldDB" id="A0A552DSV8"/>
<protein>
    <submittedName>
        <fullName evidence="1">Uncharacterized protein</fullName>
    </submittedName>
</protein>
<gene>
    <name evidence="1" type="ORF">EWV81_12215</name>
</gene>
<evidence type="ECO:0000313" key="1">
    <source>
        <dbReference type="EMBL" id="TRU25291.1"/>
    </source>
</evidence>
<reference evidence="1 2" key="1">
    <citation type="submission" date="2019-01" db="EMBL/GenBank/DDBJ databases">
        <title>Coherence of Microcystis species and biogeography revealed through population genomics.</title>
        <authorList>
            <person name="Perez-Carrascal O.M."/>
            <person name="Terrat Y."/>
            <person name="Giani A."/>
            <person name="Fortin N."/>
            <person name="Tromas N."/>
            <person name="Shapiro B.J."/>
        </authorList>
    </citation>
    <scope>NUCLEOTIDE SEQUENCE [LARGE SCALE GENOMIC DNA]</scope>
    <source>
        <strain evidence="1">Ma_SC_T_19800800_S464</strain>
    </source>
</reference>
<comment type="caution">
    <text evidence="1">The sequence shown here is derived from an EMBL/GenBank/DDBJ whole genome shotgun (WGS) entry which is preliminary data.</text>
</comment>
<name>A0A552DSV8_MICAE</name>
<dbReference type="EMBL" id="SFBL01000105">
    <property type="protein sequence ID" value="TRU25291.1"/>
    <property type="molecule type" value="Genomic_DNA"/>
</dbReference>
<organism evidence="1 2">
    <name type="scientific">Microcystis aeruginosa Ma_SC_T_19800800_S464</name>
    <dbReference type="NCBI Taxonomy" id="2486257"/>
    <lineage>
        <taxon>Bacteria</taxon>
        <taxon>Bacillati</taxon>
        <taxon>Cyanobacteriota</taxon>
        <taxon>Cyanophyceae</taxon>
        <taxon>Oscillatoriophycideae</taxon>
        <taxon>Chroococcales</taxon>
        <taxon>Microcystaceae</taxon>
        <taxon>Microcystis</taxon>
    </lineage>
</organism>
<dbReference type="Proteomes" id="UP000319313">
    <property type="component" value="Unassembled WGS sequence"/>
</dbReference>